<gene>
    <name evidence="1" type="ORF">HB778_00365</name>
</gene>
<sequence length="116" mass="13046">MDWSVNENGHARIGATQACLTRLHSHFMAEWKPGHGGTSVRCGPESYGFQDQPRRRLSIANVFGLGRQFFARVNSGHAAKAPWSFRKQSMPYYCAVQHENACFEAKFFVTFSFGLG</sequence>
<evidence type="ECO:0000313" key="1">
    <source>
        <dbReference type="EMBL" id="QND55303.1"/>
    </source>
</evidence>
<name>A0A7G6SLC1_9HYPH</name>
<dbReference type="RefSeq" id="WP_183460553.1">
    <property type="nucleotide sequence ID" value="NZ_CP050296.1"/>
</dbReference>
<accession>A0A7G6SLC1</accession>
<reference evidence="2" key="1">
    <citation type="journal article" date="2020" name="Mol. Plant Microbe">
        <title>Rhizobial microsymbionts of the narrowly endemic Oxytropis species growing in Kamchatka are characterized by significant genetic diversity and possess a set of genes that are associated with T3SS and T6SS secretion systems and can affect the development of symbiosis.</title>
        <authorList>
            <person name="Safronova V."/>
            <person name="Guro P."/>
            <person name="Sazanova A."/>
            <person name="Kuznetsova I."/>
            <person name="Belimov A."/>
            <person name="Yakubov V."/>
            <person name="Chirak E."/>
            <person name="Afonin A."/>
            <person name="Gogolev Y."/>
            <person name="Andronov E."/>
            <person name="Tikhonovich I."/>
        </authorList>
    </citation>
    <scope>NUCLEOTIDE SEQUENCE [LARGE SCALE GENOMIC DNA]</scope>
    <source>
        <strain evidence="2">583</strain>
    </source>
</reference>
<dbReference type="AlphaFoldDB" id="A0A7G6SLC1"/>
<proteinExistence type="predicted"/>
<evidence type="ECO:0000313" key="2">
    <source>
        <dbReference type="Proteomes" id="UP000515465"/>
    </source>
</evidence>
<organism evidence="1 2">
    <name type="scientific">Mesorhizobium huakuii</name>
    <dbReference type="NCBI Taxonomy" id="28104"/>
    <lineage>
        <taxon>Bacteria</taxon>
        <taxon>Pseudomonadati</taxon>
        <taxon>Pseudomonadota</taxon>
        <taxon>Alphaproteobacteria</taxon>
        <taxon>Hyphomicrobiales</taxon>
        <taxon>Phyllobacteriaceae</taxon>
        <taxon>Mesorhizobium</taxon>
    </lineage>
</organism>
<dbReference type="Proteomes" id="UP000515465">
    <property type="component" value="Chromosome"/>
</dbReference>
<protein>
    <submittedName>
        <fullName evidence="1">Uncharacterized protein</fullName>
    </submittedName>
</protein>
<dbReference type="EMBL" id="CP050296">
    <property type="protein sequence ID" value="QND55303.1"/>
    <property type="molecule type" value="Genomic_DNA"/>
</dbReference>